<dbReference type="Gene3D" id="3.10.450.390">
    <property type="entry name" value="Protein of unknown function DUF3889"/>
    <property type="match status" value="1"/>
</dbReference>
<dbReference type="EMBL" id="WKKI01000018">
    <property type="protein sequence ID" value="MRX72609.1"/>
    <property type="molecule type" value="Genomic_DNA"/>
</dbReference>
<dbReference type="Proteomes" id="UP000448867">
    <property type="component" value="Unassembled WGS sequence"/>
</dbReference>
<name>A0A7X2IZS6_9BACI</name>
<evidence type="ECO:0000313" key="2">
    <source>
        <dbReference type="Proteomes" id="UP000448867"/>
    </source>
</evidence>
<organism evidence="1 2">
    <name type="scientific">Metabacillus lacus</name>
    <dbReference type="NCBI Taxonomy" id="1983721"/>
    <lineage>
        <taxon>Bacteria</taxon>
        <taxon>Bacillati</taxon>
        <taxon>Bacillota</taxon>
        <taxon>Bacilli</taxon>
        <taxon>Bacillales</taxon>
        <taxon>Bacillaceae</taxon>
        <taxon>Metabacillus</taxon>
    </lineage>
</organism>
<dbReference type="OrthoDB" id="2377048at2"/>
<dbReference type="Pfam" id="PF13028">
    <property type="entry name" value="DUF3889"/>
    <property type="match status" value="1"/>
</dbReference>
<reference evidence="1 2" key="1">
    <citation type="submission" date="2019-11" db="EMBL/GenBank/DDBJ databases">
        <title>Bacillus lacus genome.</title>
        <authorList>
            <person name="Allen C.J."/>
            <person name="Newman J.D."/>
        </authorList>
    </citation>
    <scope>NUCLEOTIDE SEQUENCE [LARGE SCALE GENOMIC DNA]</scope>
    <source>
        <strain evidence="1 2">KCTC 33946</strain>
    </source>
</reference>
<evidence type="ECO:0000313" key="1">
    <source>
        <dbReference type="EMBL" id="MRX72609.1"/>
    </source>
</evidence>
<keyword evidence="2" id="KW-1185">Reference proteome</keyword>
<sequence length="111" mass="12532">MWKLYSLRGVSVLKKGSAVVLLVLFLLPIISGHSASAQNNWENVAVQEAKKQYPLGQVLFSQQIWSSKKEKKAVKQYKLMIRNGSEDIGVFVTIAYHPQTEKIQSITVLEE</sequence>
<protein>
    <submittedName>
        <fullName evidence="1">DUF3889 domain-containing protein</fullName>
    </submittedName>
</protein>
<gene>
    <name evidence="1" type="ORF">GJU40_10665</name>
</gene>
<proteinExistence type="predicted"/>
<accession>A0A7X2IZS6</accession>
<comment type="caution">
    <text evidence="1">The sequence shown here is derived from an EMBL/GenBank/DDBJ whole genome shotgun (WGS) entry which is preliminary data.</text>
</comment>
<dbReference type="AlphaFoldDB" id="A0A7X2IZS6"/>
<dbReference type="InterPro" id="IPR024987">
    <property type="entry name" value="DUF3889"/>
</dbReference>